<protein>
    <submittedName>
        <fullName evidence="1">Uncharacterized protein</fullName>
    </submittedName>
</protein>
<organism evidence="1 2">
    <name type="scientific">Pedobacter cryoconitis</name>
    <dbReference type="NCBI Taxonomy" id="188932"/>
    <lineage>
        <taxon>Bacteria</taxon>
        <taxon>Pseudomonadati</taxon>
        <taxon>Bacteroidota</taxon>
        <taxon>Sphingobacteriia</taxon>
        <taxon>Sphingobacteriales</taxon>
        <taxon>Sphingobacteriaceae</taxon>
        <taxon>Pedobacter</taxon>
    </lineage>
</organism>
<sequence length="600" mass="68446">MKTKIITISKGQYLSDILTELPTNSIILKTATGIGATTLELFCERHSIIIEPNVPVIKGKKGKGILGIFEGIDVPMIMDYLRNDSIKFKKILVTPESFCKVLEAANNLNINLYSDYFLLFDECDRTMKDVNYRYTIIKPMQNFFSFENKAYISATAVIPSDPRFEEHKFQNIIIKPDYDYQKGLELIVTNNISQTLKNVVESLESERICIFYNSLQGIVSTINDLGIADQTSIYCSSNKGSELSINGINGVYDNLTEEFPKHNFFTSRFNAAVDIEMDIQPVVIMVTNLHIAHHTMIDPKSDAIQIVGRFRNGVDRIIAISNFDSTLKTKDENEAISYLEGCEETYNVIKALHQSATNPGAEATLAEALLLVKYSDFVNEDGTKNHFMYDNFFYEEAVKALYLNHKTLFEAYKTMHFLPTLRMETHLLSDADLKPNKYGLSIRELTSQLIDALNKLEQEDDMKFVIDNKQDVINQLERNFPDIVRGYYELGAEQLYKNSYSKKQLKTAVREKREAVQKSNFGFIQSLHNSFEDGFEATTKIIINKLELAIKKHDLDLNPSLILLKDFFHLGPRKTIKGGKEQKGYKIIGSKFNREIGQNL</sequence>
<dbReference type="Proteomes" id="UP000071561">
    <property type="component" value="Chromosome"/>
</dbReference>
<evidence type="ECO:0000313" key="2">
    <source>
        <dbReference type="Proteomes" id="UP000071561"/>
    </source>
</evidence>
<dbReference type="EMBL" id="CP014504">
    <property type="protein sequence ID" value="AMQ01870.1"/>
    <property type="molecule type" value="Genomic_DNA"/>
</dbReference>
<reference evidence="1 2" key="1">
    <citation type="submission" date="2016-03" db="EMBL/GenBank/DDBJ databases">
        <title>Complete genome sequence of Pedobacter cryoconitis PAMC 27485.</title>
        <authorList>
            <person name="Lee J."/>
            <person name="Kim O.-S."/>
        </authorList>
    </citation>
    <scope>NUCLEOTIDE SEQUENCE [LARGE SCALE GENOMIC DNA]</scope>
    <source>
        <strain evidence="1 2">PAMC 27485</strain>
    </source>
</reference>
<dbReference type="OrthoDB" id="1000127at2"/>
<proteinExistence type="predicted"/>
<dbReference type="KEGG" id="pcm:AY601_5057"/>
<keyword evidence="2" id="KW-1185">Reference proteome</keyword>
<accession>A0A127VKP3</accession>
<name>A0A127VKP3_9SPHI</name>
<evidence type="ECO:0000313" key="1">
    <source>
        <dbReference type="EMBL" id="AMQ01870.1"/>
    </source>
</evidence>
<dbReference type="PATRIC" id="fig|188932.3.peg.5246"/>
<dbReference type="AlphaFoldDB" id="A0A127VKP3"/>
<gene>
    <name evidence="1" type="ORF">AY601_5057</name>
</gene>
<dbReference type="RefSeq" id="WP_068406861.1">
    <property type="nucleotide sequence ID" value="NZ_CP014504.1"/>
</dbReference>